<evidence type="ECO:0000313" key="10">
    <source>
        <dbReference type="Proteomes" id="UP000016543"/>
    </source>
</evidence>
<keyword evidence="2 6" id="KW-0963">Cytoplasm</keyword>
<dbReference type="NCBIfam" id="NF002498">
    <property type="entry name" value="PRK01827.1-4"/>
    <property type="match status" value="1"/>
</dbReference>
<dbReference type="InterPro" id="IPR036926">
    <property type="entry name" value="Thymidate_synth/dCMP_Mease_sf"/>
</dbReference>
<protein>
    <recommendedName>
        <fullName evidence="1 6">Thymidylate synthase</fullName>
        <shortName evidence="6">TS</shortName>
        <shortName evidence="6">TSase</shortName>
        <ecNumber evidence="1 6">2.1.1.45</ecNumber>
    </recommendedName>
</protein>
<dbReference type="Gene3D" id="3.30.572.10">
    <property type="entry name" value="Thymidylate synthase/dCMP hydroxymethylase domain"/>
    <property type="match status" value="1"/>
</dbReference>
<organism evidence="9 10">
    <name type="scientific">Idiomarina baltica OS145</name>
    <dbReference type="NCBI Taxonomy" id="314276"/>
    <lineage>
        <taxon>Bacteria</taxon>
        <taxon>Pseudomonadati</taxon>
        <taxon>Pseudomonadota</taxon>
        <taxon>Gammaproteobacteria</taxon>
        <taxon>Alteromonadales</taxon>
        <taxon>Idiomarinaceae</taxon>
        <taxon>Idiomarina</taxon>
    </lineage>
</organism>
<comment type="caution">
    <text evidence="6">Lacks conserved residue(s) required for the propagation of feature annotation.</text>
</comment>
<feature type="binding site" description="in other chain" evidence="6">
    <location>
        <position position="22"/>
    </location>
    <ligand>
        <name>dUMP</name>
        <dbReference type="ChEBI" id="CHEBI:246422"/>
        <note>ligand shared between dimeric partners</note>
    </ligand>
</feature>
<name>A0ABP2CMR9_9GAMM</name>
<comment type="similarity">
    <text evidence="6">Belongs to the thymidylate synthase family. Bacterial-type ThyA subfamily.</text>
</comment>
<evidence type="ECO:0000256" key="3">
    <source>
        <dbReference type="ARBA" id="ARBA00022603"/>
    </source>
</evidence>
<keyword evidence="3 6" id="KW-0489">Methyltransferase</keyword>
<evidence type="ECO:0000313" key="9">
    <source>
        <dbReference type="EMBL" id="EAQ30930.1"/>
    </source>
</evidence>
<feature type="binding site" evidence="6">
    <location>
        <position position="183"/>
    </location>
    <ligand>
        <name>(6R)-5,10-methylene-5,6,7,8-tetrahydrofolate</name>
        <dbReference type="ChEBI" id="CHEBI:15636"/>
    </ligand>
</feature>
<comment type="caution">
    <text evidence="9">The sequence shown here is derived from an EMBL/GenBank/DDBJ whole genome shotgun (WGS) entry which is preliminary data.</text>
</comment>
<feature type="domain" description="Thymidylate synthase/dCMP hydroxymethylase" evidence="8">
    <location>
        <begin position="2"/>
        <end position="283"/>
    </location>
</feature>
<evidence type="ECO:0000256" key="4">
    <source>
        <dbReference type="ARBA" id="ARBA00022679"/>
    </source>
</evidence>
<reference evidence="9 10" key="1">
    <citation type="submission" date="2006-01" db="EMBL/GenBank/DDBJ databases">
        <authorList>
            <person name="Brettar I."/>
            <person name="Hofle M."/>
            <person name="Ferriera S."/>
            <person name="Johnson J."/>
            <person name="Kravitz S."/>
            <person name="Halpern A."/>
            <person name="Remington K."/>
            <person name="Beeson K."/>
            <person name="Tran B."/>
            <person name="Rogers Y.-H."/>
            <person name="Friedman R."/>
            <person name="Venter J.C."/>
        </authorList>
    </citation>
    <scope>NUCLEOTIDE SEQUENCE [LARGE SCALE GENOMIC DNA]</scope>
    <source>
        <strain evidence="9 10">OS145</strain>
    </source>
</reference>
<sequence length="283" mass="32511">MKQYLQLCQRIIDEGEWVHNARTGINCLTVINADLEYDVEHNQFPLITTRKSYYKAAIAELLGYLRGYDSAAQFRDIGCNTWNANANENASWLANPHRKGPDDMGRVYGVQGRAWQRPDGSQFDQLQKVVDDLTQGIDDRGEIVTFYNPGELDMGCLRPCMHTHTFSLLNGKLYLTSYQRSCDVPLGLNFNQIQCFVLLALVARITGHKPGKVFHKIVNAHIYENQLELMRDVQLKREPYPSPQLHINPDIKTLQDIETWVTKDDFSIEGYQHHPPIKYPFAV</sequence>
<dbReference type="RefSeq" id="WP_006957026.1">
    <property type="nucleotide sequence ID" value="NZ_CH672412.1"/>
</dbReference>
<dbReference type="Proteomes" id="UP000016543">
    <property type="component" value="Unassembled WGS sequence"/>
</dbReference>
<feature type="active site" description="Nucleophile" evidence="6">
    <location>
        <position position="160"/>
    </location>
</feature>
<accession>A0ABP2CMR9</accession>
<gene>
    <name evidence="6" type="primary">thyA</name>
    <name evidence="9" type="ORF">OS145_00095</name>
</gene>
<keyword evidence="4 6" id="KW-0808">Transferase</keyword>
<feature type="binding site" description="in other chain" evidence="6">
    <location>
        <begin position="180"/>
        <end position="183"/>
    </location>
    <ligand>
        <name>dUMP</name>
        <dbReference type="ChEBI" id="CHEBI:246422"/>
        <note>ligand shared between dimeric partners</note>
    </ligand>
</feature>
<evidence type="ECO:0000259" key="8">
    <source>
        <dbReference type="Pfam" id="PF00303"/>
    </source>
</evidence>
<feature type="active site" evidence="7">
    <location>
        <position position="160"/>
    </location>
</feature>
<feature type="binding site" description="in other chain" evidence="6">
    <location>
        <begin position="221"/>
        <end position="223"/>
    </location>
    <ligand>
        <name>dUMP</name>
        <dbReference type="ChEBI" id="CHEBI:246422"/>
        <note>ligand shared between dimeric partners</note>
    </ligand>
</feature>
<dbReference type="CDD" id="cd00351">
    <property type="entry name" value="TS_Pyrimidine_HMase"/>
    <property type="match status" value="1"/>
</dbReference>
<dbReference type="InterPro" id="IPR045097">
    <property type="entry name" value="Thymidate_synth/dCMP_Mease"/>
</dbReference>
<evidence type="ECO:0000256" key="6">
    <source>
        <dbReference type="HAMAP-Rule" id="MF_00008"/>
    </source>
</evidence>
<feature type="binding site" description="in other chain" evidence="6">
    <location>
        <position position="191"/>
    </location>
    <ligand>
        <name>dUMP</name>
        <dbReference type="ChEBI" id="CHEBI:246422"/>
        <note>ligand shared between dimeric partners</note>
    </ligand>
</feature>
<dbReference type="Pfam" id="PF00303">
    <property type="entry name" value="Thymidylat_synt"/>
    <property type="match status" value="1"/>
</dbReference>
<dbReference type="InterPro" id="IPR023451">
    <property type="entry name" value="Thymidate_synth/dCMP_Mease_dom"/>
</dbReference>
<comment type="subunit">
    <text evidence="6">Homodimer.</text>
</comment>
<evidence type="ECO:0000256" key="1">
    <source>
        <dbReference type="ARBA" id="ARBA00011947"/>
    </source>
</evidence>
<dbReference type="InterPro" id="IPR020940">
    <property type="entry name" value="Thymidylate_synthase_AS"/>
</dbReference>
<keyword evidence="5 6" id="KW-0545">Nucleotide biosynthesis</keyword>
<dbReference type="PRINTS" id="PR00108">
    <property type="entry name" value="THYMDSNTHASE"/>
</dbReference>
<dbReference type="PANTHER" id="PTHR11548">
    <property type="entry name" value="THYMIDYLATE SYNTHASE 1"/>
    <property type="match status" value="1"/>
</dbReference>
<keyword evidence="10" id="KW-1185">Reference proteome</keyword>
<evidence type="ECO:0000256" key="2">
    <source>
        <dbReference type="ARBA" id="ARBA00022490"/>
    </source>
</evidence>
<dbReference type="NCBIfam" id="TIGR03284">
    <property type="entry name" value="thym_sym"/>
    <property type="match status" value="1"/>
</dbReference>
<evidence type="ECO:0000256" key="7">
    <source>
        <dbReference type="PROSITE-ProRule" id="PRU10016"/>
    </source>
</evidence>
<comment type="pathway">
    <text evidence="6">Pyrimidine metabolism; dTTP biosynthesis.</text>
</comment>
<comment type="subcellular location">
    <subcellularLocation>
        <location evidence="6">Cytoplasm</location>
    </subcellularLocation>
</comment>
<dbReference type="EC" id="2.1.1.45" evidence="1 6"/>
<dbReference type="GO" id="GO:0004799">
    <property type="term" value="F:thymidylate synthase activity"/>
    <property type="evidence" value="ECO:0007669"/>
    <property type="project" value="UniProtKB-EC"/>
</dbReference>
<dbReference type="InterPro" id="IPR000398">
    <property type="entry name" value="Thymidylate_synthase"/>
</dbReference>
<dbReference type="EMBL" id="AAMX01000034">
    <property type="protein sequence ID" value="EAQ30930.1"/>
    <property type="molecule type" value="Genomic_DNA"/>
</dbReference>
<comment type="catalytic activity">
    <reaction evidence="6">
        <text>dUMP + (6R)-5,10-methylene-5,6,7,8-tetrahydrofolate = 7,8-dihydrofolate + dTMP</text>
        <dbReference type="Rhea" id="RHEA:12104"/>
        <dbReference type="ChEBI" id="CHEBI:15636"/>
        <dbReference type="ChEBI" id="CHEBI:57451"/>
        <dbReference type="ChEBI" id="CHEBI:63528"/>
        <dbReference type="ChEBI" id="CHEBI:246422"/>
        <dbReference type="EC" id="2.1.1.45"/>
    </reaction>
</comment>
<dbReference type="GO" id="GO:0032259">
    <property type="term" value="P:methylation"/>
    <property type="evidence" value="ECO:0007669"/>
    <property type="project" value="UniProtKB-KW"/>
</dbReference>
<dbReference type="HAMAP" id="MF_00008">
    <property type="entry name" value="Thymidy_synth_bact"/>
    <property type="match status" value="1"/>
</dbReference>
<proteinExistence type="inferred from homology"/>
<comment type="function">
    <text evidence="6">Catalyzes the reductive methylation of 2'-deoxyuridine-5'-monophosphate (dUMP) to 2'-deoxythymidine-5'-monophosphate (dTMP) while utilizing 5,10-methylenetetrahydrofolate (mTHF) as the methyl donor and reductant in the reaction, yielding dihydrofolate (DHF) as a by-product. This enzymatic reaction provides an intracellular de novo source of dTMP, an essential precursor for DNA biosynthesis.</text>
</comment>
<feature type="binding site" evidence="6">
    <location>
        <position position="282"/>
    </location>
    <ligand>
        <name>(6R)-5,10-methylene-5,6,7,8-tetrahydrofolate</name>
        <dbReference type="ChEBI" id="CHEBI:15636"/>
    </ligand>
</feature>
<dbReference type="PROSITE" id="PS00091">
    <property type="entry name" value="THYMIDYLATE_SYNTHASE"/>
    <property type="match status" value="1"/>
</dbReference>
<dbReference type="SUPFAM" id="SSF55831">
    <property type="entry name" value="Thymidylate synthase/dCMP hydroxymethylase"/>
    <property type="match status" value="1"/>
</dbReference>
<evidence type="ECO:0000256" key="5">
    <source>
        <dbReference type="ARBA" id="ARBA00022727"/>
    </source>
</evidence>
<dbReference type="PANTHER" id="PTHR11548:SF9">
    <property type="entry name" value="THYMIDYLATE SYNTHASE"/>
    <property type="match status" value="1"/>
</dbReference>